<dbReference type="RefSeq" id="WP_144998967.1">
    <property type="nucleotide sequence ID" value="NZ_CP036281.1"/>
</dbReference>
<dbReference type="EMBL" id="CP036281">
    <property type="protein sequence ID" value="QDU82614.1"/>
    <property type="molecule type" value="Genomic_DNA"/>
</dbReference>
<dbReference type="PANTHER" id="PTHR38733">
    <property type="entry name" value="PROTEIN MCRC"/>
    <property type="match status" value="1"/>
</dbReference>
<proteinExistence type="predicted"/>
<organism evidence="1 2">
    <name type="scientific">Polystyrenella longa</name>
    <dbReference type="NCBI Taxonomy" id="2528007"/>
    <lineage>
        <taxon>Bacteria</taxon>
        <taxon>Pseudomonadati</taxon>
        <taxon>Planctomycetota</taxon>
        <taxon>Planctomycetia</taxon>
        <taxon>Planctomycetales</taxon>
        <taxon>Planctomycetaceae</taxon>
        <taxon>Polystyrenella</taxon>
    </lineage>
</organism>
<dbReference type="Proteomes" id="UP000317178">
    <property type="component" value="Chromosome"/>
</dbReference>
<reference evidence="1 2" key="1">
    <citation type="submission" date="2019-02" db="EMBL/GenBank/DDBJ databases">
        <title>Deep-cultivation of Planctomycetes and their phenomic and genomic characterization uncovers novel biology.</title>
        <authorList>
            <person name="Wiegand S."/>
            <person name="Jogler M."/>
            <person name="Boedeker C."/>
            <person name="Pinto D."/>
            <person name="Vollmers J."/>
            <person name="Rivas-Marin E."/>
            <person name="Kohn T."/>
            <person name="Peeters S.H."/>
            <person name="Heuer A."/>
            <person name="Rast P."/>
            <person name="Oberbeckmann S."/>
            <person name="Bunk B."/>
            <person name="Jeske O."/>
            <person name="Meyerdierks A."/>
            <person name="Storesund J.E."/>
            <person name="Kallscheuer N."/>
            <person name="Luecker S."/>
            <person name="Lage O.M."/>
            <person name="Pohl T."/>
            <person name="Merkel B.J."/>
            <person name="Hornburger P."/>
            <person name="Mueller R.-W."/>
            <person name="Bruemmer F."/>
            <person name="Labrenz M."/>
            <person name="Spormann A.M."/>
            <person name="Op den Camp H."/>
            <person name="Overmann J."/>
            <person name="Amann R."/>
            <person name="Jetten M.S.M."/>
            <person name="Mascher T."/>
            <person name="Medema M.H."/>
            <person name="Devos D.P."/>
            <person name="Kaster A.-K."/>
            <person name="Ovreas L."/>
            <person name="Rohde M."/>
            <person name="Galperin M.Y."/>
            <person name="Jogler C."/>
        </authorList>
    </citation>
    <scope>NUCLEOTIDE SEQUENCE [LARGE SCALE GENOMIC DNA]</scope>
    <source>
        <strain evidence="1 2">Pla110</strain>
    </source>
</reference>
<dbReference type="PANTHER" id="PTHR38733:SF1">
    <property type="entry name" value="TYPE IV METHYL-DIRECTED RESTRICTION ENZYME ECOKMCRBC"/>
    <property type="match status" value="1"/>
</dbReference>
<dbReference type="Pfam" id="PF10117">
    <property type="entry name" value="McrBC"/>
    <property type="match status" value="1"/>
</dbReference>
<dbReference type="KEGG" id="plon:Pla110_43750"/>
<dbReference type="AlphaFoldDB" id="A0A518CTV7"/>
<sequence length="436" mass="50097">MNVSLAVKMEEWQSCEPELESPLHGLALRDLNAEASVVEKLNSQRLLKLIELRSGISLRTFSYVGRLQIGNLRLTIHPKINGTSLLRLLRYAYGFRKLKLISNTTHLTDEYGFEDLLIAQLLVEAEELISRGLSRAYRRQDERLASPRGRINLQQLAREAGTITATLPCQHFPRVEDILLNQVLLAGLQLAARMASLKDLRREAHRLMAQFDEQVTRINLNEVLLDRAEHQLNRMTTAYTASLTIIRTLYQSQGILLEGTQSTISLPGFLFDMNAFFQTLLSRFLRDHLPQYTVRDEHGLKGMMRYLPKYNPQHRQSPTPRPDFAIFQNGQLLTLLDAKYRDLWEKPLPREMLYQLTVYAISQRHHPASAILYATTNPNAREQRIEITDPIYDHHLGQVSLRPVNLNRLEELISSETIASRRECEELACRLVLGDA</sequence>
<dbReference type="InterPro" id="IPR019292">
    <property type="entry name" value="McrC"/>
</dbReference>
<keyword evidence="2" id="KW-1185">Reference proteome</keyword>
<protein>
    <submittedName>
        <fullName evidence="1">5-methylcytosine-specific restriction enzyme subunit McrC</fullName>
    </submittedName>
</protein>
<name>A0A518CTV7_9PLAN</name>
<dbReference type="REBASE" id="356035">
    <property type="entry name" value="PbaPla110McrBCP"/>
</dbReference>
<evidence type="ECO:0000313" key="2">
    <source>
        <dbReference type="Proteomes" id="UP000317178"/>
    </source>
</evidence>
<dbReference type="OrthoDB" id="251794at2"/>
<gene>
    <name evidence="1" type="ORF">Pla110_43750</name>
</gene>
<evidence type="ECO:0000313" key="1">
    <source>
        <dbReference type="EMBL" id="QDU82614.1"/>
    </source>
</evidence>
<accession>A0A518CTV7</accession>